<gene>
    <name evidence="1" type="ORF">NCTC11685_07818</name>
</gene>
<dbReference type="EMBL" id="UGMS01000004">
    <property type="protein sequence ID" value="STW80458.1"/>
    <property type="molecule type" value="Genomic_DNA"/>
</dbReference>
<dbReference type="InterPro" id="IPR008727">
    <property type="entry name" value="PAAR_motif"/>
</dbReference>
<comment type="caution">
    <text evidence="1">The sequence shown here is derived from an EMBL/GenBank/DDBJ whole genome shotgun (WGS) entry which is preliminary data.</text>
</comment>
<dbReference type="CDD" id="cd14744">
    <property type="entry name" value="PAAR_CT_2"/>
    <property type="match status" value="1"/>
</dbReference>
<dbReference type="AlphaFoldDB" id="A0A7H4PPY5"/>
<organism evidence="1 2">
    <name type="scientific">Klebsiella michiganensis</name>
    <dbReference type="NCBI Taxonomy" id="1134687"/>
    <lineage>
        <taxon>Bacteria</taxon>
        <taxon>Pseudomonadati</taxon>
        <taxon>Pseudomonadota</taxon>
        <taxon>Gammaproteobacteria</taxon>
        <taxon>Enterobacterales</taxon>
        <taxon>Enterobacteriaceae</taxon>
        <taxon>Klebsiella/Raoultella group</taxon>
        <taxon>Klebsiella</taxon>
    </lineage>
</organism>
<accession>A0A7H4PPY5</accession>
<dbReference type="Pfam" id="PF05488">
    <property type="entry name" value="PAAR_motif"/>
    <property type="match status" value="2"/>
</dbReference>
<dbReference type="Proteomes" id="UP000254863">
    <property type="component" value="Unassembled WGS sequence"/>
</dbReference>
<name>A0A7H4PPY5_9ENTR</name>
<reference evidence="1 2" key="1">
    <citation type="submission" date="2018-06" db="EMBL/GenBank/DDBJ databases">
        <authorList>
            <consortium name="Pathogen Informatics"/>
            <person name="Doyle S."/>
        </authorList>
    </citation>
    <scope>NUCLEOTIDE SEQUENCE [LARGE SCALE GENOMIC DNA]</scope>
    <source>
        <strain evidence="1 2">NCTC11685</strain>
    </source>
</reference>
<evidence type="ECO:0000313" key="2">
    <source>
        <dbReference type="Proteomes" id="UP000254863"/>
    </source>
</evidence>
<sequence length="284" mass="30830">MQQYTNELTTEIIKSCAQPPFTPEEIATFDESTQQEVLNLITRLATYPVKLIFRIATVGSLTRHGGILQKASGKCTAGGFQVARVGDKVVYADGSEATIISGAGAARVMQGASAALVGSMLDNGDEIISTPQSTNRLVFREGNELPNGFFNNAKELALMGAKGNYLFRGDKTVCGGRILEGFPDHQFFDKDMACEGHKVTCGKHPGYYRICGGLNNDDIHGKRIAGTLHSYSSCPCKSKFVPSNLVDDYELESQSTTTTDNYHKVEFPVLCLAQLSQNQISTPR</sequence>
<protein>
    <submittedName>
        <fullName evidence="1">Pyocin large subunit</fullName>
    </submittedName>
</protein>
<proteinExistence type="predicted"/>
<evidence type="ECO:0000313" key="1">
    <source>
        <dbReference type="EMBL" id="STW80458.1"/>
    </source>
</evidence>